<dbReference type="PROSITE" id="PS00028">
    <property type="entry name" value="ZINC_FINGER_C2H2_1"/>
    <property type="match status" value="3"/>
</dbReference>
<proteinExistence type="predicted"/>
<feature type="region of interest" description="Disordered" evidence="13">
    <location>
        <begin position="252"/>
        <end position="325"/>
    </location>
</feature>
<dbReference type="PANTHER" id="PTHR23235">
    <property type="entry name" value="KRUEPPEL-LIKE TRANSCRIPTION FACTOR"/>
    <property type="match status" value="1"/>
</dbReference>
<feature type="region of interest" description="Disordered" evidence="13">
    <location>
        <begin position="58"/>
        <end position="112"/>
    </location>
</feature>
<gene>
    <name evidence="17" type="primary">LOC102210160</name>
</gene>
<evidence type="ECO:0000313" key="15">
    <source>
        <dbReference type="Ensembl" id="ENSPNYP00000003994.1"/>
    </source>
</evidence>
<keyword evidence="5" id="KW-0862">Zinc</keyword>
<evidence type="ECO:0000256" key="3">
    <source>
        <dbReference type="ARBA" id="ARBA00022737"/>
    </source>
</evidence>
<evidence type="ECO:0000256" key="2">
    <source>
        <dbReference type="ARBA" id="ARBA00022723"/>
    </source>
</evidence>
<dbReference type="GO" id="GO:0000981">
    <property type="term" value="F:DNA-binding transcription factor activity, RNA polymerase II-specific"/>
    <property type="evidence" value="ECO:0007669"/>
    <property type="project" value="TreeGrafter"/>
</dbReference>
<keyword evidence="8" id="KW-0010">Activator</keyword>
<evidence type="ECO:0000256" key="13">
    <source>
        <dbReference type="SAM" id="MobiDB-lite"/>
    </source>
</evidence>
<evidence type="ECO:0000313" key="17">
    <source>
        <dbReference type="RefSeq" id="XP_005742097.1"/>
    </source>
</evidence>
<dbReference type="SMART" id="SM00355">
    <property type="entry name" value="ZnF_C2H2"/>
    <property type="match status" value="3"/>
</dbReference>
<evidence type="ECO:0000256" key="1">
    <source>
        <dbReference type="ARBA" id="ARBA00004123"/>
    </source>
</evidence>
<name>A0A3B4F300_9CICH</name>
<dbReference type="AlphaFoldDB" id="A0A3B4F300"/>
<keyword evidence="16" id="KW-1185">Reference proteome</keyword>
<evidence type="ECO:0000256" key="8">
    <source>
        <dbReference type="ARBA" id="ARBA00023159"/>
    </source>
</evidence>
<protein>
    <recommendedName>
        <fullName evidence="11">Krueppel-like factor 15</fullName>
    </recommendedName>
</protein>
<sequence length="554" mass="59562">MVDHLPFGEETFLYYTGSPKSDYSCLYCHTNGGIMVTDACTYHHHHHHLYQGVTLSSSPRLSEDDLSDSSSPRSSLCSSPESSSPVSRHVLSSSYKSRSSRSSGSCSSSGGESQDSLLDLLLSQASHTTSLSSNTSNSSNTLSSSLCLSSPPSSTSSSPTVPILPTGLAWEQQLSVLQQQAKEDSYEFPVFLDELQDPAAFLFQPTLEEIEEFLEENMVVAVEKEEERCDEVMSPTSEDVDAENSRTLAGELVSQNSDQTVPVAHSPFSSHTETKHAPCASDMDSSSSSVDASCVTSSATSHAEGIKQEESGSLPSSSESSSSASHVPVILQIQPIQIKQEPNSSAISESDTQNPEKSQSQQTLAPTDIKIAQLLVNIQGQTFALVPQLLSSANVASSSKAGITTSSKFVRIAPVPIAAKPTGLVEGGLGGSSATGVLSGGQRYQKNAVADLIKMHKCSFPGCNKMYSKSSHLKAHLRRHTGEKPFACTWPGCGWRFSRSDELSRHRRSHSGVKPYQCIVCEKKFARSDHLSKHLKVHRFPRSSRTGRSANGPL</sequence>
<dbReference type="GO" id="GO:0005654">
    <property type="term" value="C:nucleoplasm"/>
    <property type="evidence" value="ECO:0007669"/>
    <property type="project" value="UniProtKB-ARBA"/>
</dbReference>
<feature type="compositionally biased region" description="Low complexity" evidence="13">
    <location>
        <begin position="68"/>
        <end position="112"/>
    </location>
</feature>
<feature type="compositionally biased region" description="Low complexity" evidence="13">
    <location>
        <begin position="279"/>
        <end position="301"/>
    </location>
</feature>
<dbReference type="GeneTree" id="ENSGT00940000156977"/>
<dbReference type="Ensembl" id="ENSPNYT00000004095.1">
    <property type="protein sequence ID" value="ENSPNYP00000003994.1"/>
    <property type="gene ID" value="ENSPNYG00000003103.1"/>
</dbReference>
<evidence type="ECO:0000256" key="5">
    <source>
        <dbReference type="ARBA" id="ARBA00022833"/>
    </source>
</evidence>
<comment type="subcellular location">
    <subcellularLocation>
        <location evidence="1">Nucleus</location>
    </subcellularLocation>
</comment>
<dbReference type="Proteomes" id="UP000695023">
    <property type="component" value="Unplaced"/>
</dbReference>
<keyword evidence="2" id="KW-0479">Metal-binding</keyword>
<dbReference type="FunFam" id="3.30.160.60:FF:000368">
    <property type="entry name" value="Krueppel-like factor 15"/>
    <property type="match status" value="1"/>
</dbReference>
<keyword evidence="6" id="KW-0805">Transcription regulation</keyword>
<dbReference type="GO" id="GO:0008270">
    <property type="term" value="F:zinc ion binding"/>
    <property type="evidence" value="ECO:0007669"/>
    <property type="project" value="UniProtKB-KW"/>
</dbReference>
<evidence type="ECO:0000256" key="7">
    <source>
        <dbReference type="ARBA" id="ARBA00023125"/>
    </source>
</evidence>
<dbReference type="GO" id="GO:0045893">
    <property type="term" value="P:positive regulation of DNA-templated transcription"/>
    <property type="evidence" value="ECO:0007669"/>
    <property type="project" value="UniProtKB-ARBA"/>
</dbReference>
<feature type="domain" description="C2H2-type" evidence="14">
    <location>
        <begin position="516"/>
        <end position="543"/>
    </location>
</feature>
<organism evidence="15">
    <name type="scientific">Pundamilia nyererei</name>
    <dbReference type="NCBI Taxonomy" id="303518"/>
    <lineage>
        <taxon>Eukaryota</taxon>
        <taxon>Metazoa</taxon>
        <taxon>Chordata</taxon>
        <taxon>Craniata</taxon>
        <taxon>Vertebrata</taxon>
        <taxon>Euteleostomi</taxon>
        <taxon>Actinopterygii</taxon>
        <taxon>Neopterygii</taxon>
        <taxon>Teleostei</taxon>
        <taxon>Neoteleostei</taxon>
        <taxon>Acanthomorphata</taxon>
        <taxon>Ovalentaria</taxon>
        <taxon>Cichlomorphae</taxon>
        <taxon>Cichliformes</taxon>
        <taxon>Cichlidae</taxon>
        <taxon>African cichlids</taxon>
        <taxon>Pseudocrenilabrinae</taxon>
        <taxon>Haplochromini</taxon>
        <taxon>Pundamilia</taxon>
    </lineage>
</organism>
<reference evidence="17" key="2">
    <citation type="submission" date="2025-04" db="UniProtKB">
        <authorList>
            <consortium name="RefSeq"/>
        </authorList>
    </citation>
    <scope>IDENTIFICATION</scope>
</reference>
<reference evidence="15" key="1">
    <citation type="submission" date="2023-09" db="UniProtKB">
        <authorList>
            <consortium name="Ensembl"/>
        </authorList>
    </citation>
    <scope>IDENTIFICATION</scope>
</reference>
<evidence type="ECO:0000256" key="10">
    <source>
        <dbReference type="ARBA" id="ARBA00023242"/>
    </source>
</evidence>
<dbReference type="InterPro" id="IPR013087">
    <property type="entry name" value="Znf_C2H2_type"/>
</dbReference>
<dbReference type="GeneID" id="102210160"/>
<keyword evidence="7" id="KW-0238">DNA-binding</keyword>
<accession>A0A3B4F300</accession>
<dbReference type="PANTHER" id="PTHR23235:SF44">
    <property type="entry name" value="KRUEPPEL-LIKE FACTOR 15"/>
    <property type="match status" value="1"/>
</dbReference>
<evidence type="ECO:0000256" key="11">
    <source>
        <dbReference type="ARBA" id="ARBA00069427"/>
    </source>
</evidence>
<feature type="region of interest" description="Disordered" evidence="13">
    <location>
        <begin position="338"/>
        <end position="363"/>
    </location>
</feature>
<dbReference type="RefSeq" id="XP_005742097.1">
    <property type="nucleotide sequence ID" value="XM_005742040.1"/>
</dbReference>
<dbReference type="GO" id="GO:0000978">
    <property type="term" value="F:RNA polymerase II cis-regulatory region sequence-specific DNA binding"/>
    <property type="evidence" value="ECO:0007669"/>
    <property type="project" value="TreeGrafter"/>
</dbReference>
<evidence type="ECO:0000256" key="9">
    <source>
        <dbReference type="ARBA" id="ARBA00023163"/>
    </source>
</evidence>
<keyword evidence="3" id="KW-0677">Repeat</keyword>
<feature type="compositionally biased region" description="Low complexity" evidence="13">
    <location>
        <begin position="311"/>
        <end position="325"/>
    </location>
</feature>
<dbReference type="STRING" id="303518.ENSPNYP00000003994"/>
<dbReference type="InterPro" id="IPR036236">
    <property type="entry name" value="Znf_C2H2_sf"/>
</dbReference>
<dbReference type="FunFam" id="3.30.160.60:FF:000018">
    <property type="entry name" value="Krueppel-like factor 15"/>
    <property type="match status" value="1"/>
</dbReference>
<dbReference type="OrthoDB" id="6365676at2759"/>
<evidence type="ECO:0000256" key="4">
    <source>
        <dbReference type="ARBA" id="ARBA00022771"/>
    </source>
</evidence>
<evidence type="ECO:0000256" key="6">
    <source>
        <dbReference type="ARBA" id="ARBA00023015"/>
    </source>
</evidence>
<dbReference type="Pfam" id="PF00096">
    <property type="entry name" value="zf-C2H2"/>
    <property type="match status" value="3"/>
</dbReference>
<evidence type="ECO:0000313" key="16">
    <source>
        <dbReference type="Proteomes" id="UP000695023"/>
    </source>
</evidence>
<feature type="region of interest" description="Disordered" evidence="13">
    <location>
        <begin position="129"/>
        <end position="160"/>
    </location>
</feature>
<keyword evidence="9" id="KW-0804">Transcription</keyword>
<dbReference type="PROSITE" id="PS50157">
    <property type="entry name" value="ZINC_FINGER_C2H2_2"/>
    <property type="match status" value="3"/>
</dbReference>
<feature type="domain" description="C2H2-type" evidence="14">
    <location>
        <begin position="486"/>
        <end position="515"/>
    </location>
</feature>
<dbReference type="FunFam" id="3.30.160.60:FF:000624">
    <property type="entry name" value="zinc finger protein 697"/>
    <property type="match status" value="1"/>
</dbReference>
<dbReference type="Gene3D" id="3.30.160.60">
    <property type="entry name" value="Classic Zinc Finger"/>
    <property type="match status" value="3"/>
</dbReference>
<feature type="compositionally biased region" description="Polar residues" evidence="13">
    <location>
        <begin position="341"/>
        <end position="363"/>
    </location>
</feature>
<dbReference type="SUPFAM" id="SSF57667">
    <property type="entry name" value="beta-beta-alpha zinc fingers"/>
    <property type="match status" value="2"/>
</dbReference>
<evidence type="ECO:0000256" key="12">
    <source>
        <dbReference type="PROSITE-ProRule" id="PRU00042"/>
    </source>
</evidence>
<dbReference type="CDD" id="cd21580">
    <property type="entry name" value="KLF15_N"/>
    <property type="match status" value="1"/>
</dbReference>
<evidence type="ECO:0000259" key="14">
    <source>
        <dbReference type="PROSITE" id="PS50157"/>
    </source>
</evidence>
<keyword evidence="10" id="KW-0539">Nucleus</keyword>
<keyword evidence="4 12" id="KW-0863">Zinc-finger</keyword>
<feature type="domain" description="C2H2-type" evidence="14">
    <location>
        <begin position="456"/>
        <end position="485"/>
    </location>
</feature>